<evidence type="ECO:0000313" key="4">
    <source>
        <dbReference type="EMBL" id="KAG0579120.1"/>
    </source>
</evidence>
<dbReference type="Pfam" id="PF11938">
    <property type="entry name" value="DUF3456"/>
    <property type="match status" value="1"/>
</dbReference>
<dbReference type="PANTHER" id="PTHR13341:SF2">
    <property type="entry name" value="PROTEIN SEELE"/>
    <property type="match status" value="1"/>
</dbReference>
<keyword evidence="2" id="KW-0732">Signal</keyword>
<reference evidence="4" key="1">
    <citation type="submission" date="2020-06" db="EMBL/GenBank/DDBJ databases">
        <title>WGS assembly of Ceratodon purpureus strain R40.</title>
        <authorList>
            <person name="Carey S.B."/>
            <person name="Jenkins J."/>
            <person name="Shu S."/>
            <person name="Lovell J.T."/>
            <person name="Sreedasyam A."/>
            <person name="Maumus F."/>
            <person name="Tiley G.P."/>
            <person name="Fernandez-Pozo N."/>
            <person name="Barry K."/>
            <person name="Chen C."/>
            <person name="Wang M."/>
            <person name="Lipzen A."/>
            <person name="Daum C."/>
            <person name="Saski C.A."/>
            <person name="Payton A.C."/>
            <person name="Mcbreen J.C."/>
            <person name="Conrad R.E."/>
            <person name="Kollar L.M."/>
            <person name="Olsson S."/>
            <person name="Huttunen S."/>
            <person name="Landis J.B."/>
            <person name="Wickett N.J."/>
            <person name="Johnson M.G."/>
            <person name="Rensing S.A."/>
            <person name="Grimwood J."/>
            <person name="Schmutz J."/>
            <person name="Mcdaniel S.F."/>
        </authorList>
    </citation>
    <scope>NUCLEOTIDE SEQUENCE</scope>
    <source>
        <strain evidence="4">R40</strain>
    </source>
</reference>
<feature type="region of interest" description="Disordered" evidence="1">
    <location>
        <begin position="181"/>
        <end position="239"/>
    </location>
</feature>
<protein>
    <recommendedName>
        <fullName evidence="3">DUF3456 domain-containing protein</fullName>
    </recommendedName>
</protein>
<feature type="compositionally biased region" description="Acidic residues" evidence="1">
    <location>
        <begin position="190"/>
        <end position="201"/>
    </location>
</feature>
<dbReference type="OrthoDB" id="192915at2759"/>
<sequence>MEPNPPFLTPKALTFALFLLICCCVSPALSVVDDKCSACKAVAVELEESLANERPRNHLDYRHRLGSTGQREGKVIDYRVSELRVVELLDGLCAKMKGYIPNKTGPGREFWLKVEGGVPDDPEMAFNKQASELHSRAIVEFCGRLIETTEEELTEKIRVGEVATGDVERVLCKELSKICKETSETTSQTEAEDVDDDEDHDEVAPTSVEDHDEETSESTAKDVDANTKDAASMGSDGEL</sequence>
<gene>
    <name evidence="4" type="ORF">KC19_4G074700</name>
</gene>
<feature type="chain" id="PRO_5035784126" description="DUF3456 domain-containing protein" evidence="2">
    <location>
        <begin position="31"/>
        <end position="239"/>
    </location>
</feature>
<dbReference type="EMBL" id="CM026424">
    <property type="protein sequence ID" value="KAG0579120.1"/>
    <property type="molecule type" value="Genomic_DNA"/>
</dbReference>
<organism evidence="4 5">
    <name type="scientific">Ceratodon purpureus</name>
    <name type="common">Fire moss</name>
    <name type="synonym">Dicranum purpureum</name>
    <dbReference type="NCBI Taxonomy" id="3225"/>
    <lineage>
        <taxon>Eukaryota</taxon>
        <taxon>Viridiplantae</taxon>
        <taxon>Streptophyta</taxon>
        <taxon>Embryophyta</taxon>
        <taxon>Bryophyta</taxon>
        <taxon>Bryophytina</taxon>
        <taxon>Bryopsida</taxon>
        <taxon>Dicranidae</taxon>
        <taxon>Pseudoditrichales</taxon>
        <taxon>Ditrichaceae</taxon>
        <taxon>Ceratodon</taxon>
    </lineage>
</organism>
<dbReference type="InterPro" id="IPR042415">
    <property type="entry name" value="CNPY"/>
</dbReference>
<evidence type="ECO:0000256" key="2">
    <source>
        <dbReference type="SAM" id="SignalP"/>
    </source>
</evidence>
<dbReference type="Proteomes" id="UP000822688">
    <property type="component" value="Chromosome 4"/>
</dbReference>
<proteinExistence type="predicted"/>
<name>A0A8T0I629_CERPU</name>
<dbReference type="PANTHER" id="PTHR13341">
    <property type="entry name" value="MIR-INTERACTING SAPOSIN-LIKE PROTEIN"/>
    <property type="match status" value="1"/>
</dbReference>
<comment type="caution">
    <text evidence="4">The sequence shown here is derived from an EMBL/GenBank/DDBJ whole genome shotgun (WGS) entry which is preliminary data.</text>
</comment>
<feature type="domain" description="DUF3456" evidence="3">
    <location>
        <begin position="35"/>
        <end position="179"/>
    </location>
</feature>
<accession>A0A8T0I629</accession>
<evidence type="ECO:0000256" key="1">
    <source>
        <dbReference type="SAM" id="MobiDB-lite"/>
    </source>
</evidence>
<keyword evidence="5" id="KW-1185">Reference proteome</keyword>
<evidence type="ECO:0000259" key="3">
    <source>
        <dbReference type="Pfam" id="PF11938"/>
    </source>
</evidence>
<evidence type="ECO:0000313" key="5">
    <source>
        <dbReference type="Proteomes" id="UP000822688"/>
    </source>
</evidence>
<dbReference type="InterPro" id="IPR021852">
    <property type="entry name" value="DUF3456"/>
</dbReference>
<feature type="signal peptide" evidence="2">
    <location>
        <begin position="1"/>
        <end position="30"/>
    </location>
</feature>
<dbReference type="AlphaFoldDB" id="A0A8T0I629"/>